<evidence type="ECO:0000313" key="21">
    <source>
        <dbReference type="EMBL" id="MDR7329594.1"/>
    </source>
</evidence>
<comment type="pathway">
    <text evidence="4">Lipid metabolism.</text>
</comment>
<dbReference type="EC" id="2.7.7.41" evidence="6 18"/>
<evidence type="ECO:0000256" key="4">
    <source>
        <dbReference type="ARBA" id="ARBA00005189"/>
    </source>
</evidence>
<proteinExistence type="inferred from homology"/>
<dbReference type="GO" id="GO:0004605">
    <property type="term" value="F:phosphatidate cytidylyltransferase activity"/>
    <property type="evidence" value="ECO:0007669"/>
    <property type="project" value="UniProtKB-EC"/>
</dbReference>
<evidence type="ECO:0000256" key="9">
    <source>
        <dbReference type="ARBA" id="ARBA00022516"/>
    </source>
</evidence>
<evidence type="ECO:0000256" key="1">
    <source>
        <dbReference type="ARBA" id="ARBA00001698"/>
    </source>
</evidence>
<keyword evidence="11 18" id="KW-0812">Transmembrane</keyword>
<organism evidence="21 22">
    <name type="scientific">Corynebacterium guangdongense</name>
    <dbReference type="NCBI Taxonomy" id="1783348"/>
    <lineage>
        <taxon>Bacteria</taxon>
        <taxon>Bacillati</taxon>
        <taxon>Actinomycetota</taxon>
        <taxon>Actinomycetes</taxon>
        <taxon>Mycobacteriales</taxon>
        <taxon>Corynebacteriaceae</taxon>
        <taxon>Corynebacterium</taxon>
    </lineage>
</organism>
<dbReference type="PROSITE" id="PS01315">
    <property type="entry name" value="CDS"/>
    <property type="match status" value="1"/>
</dbReference>
<dbReference type="PANTHER" id="PTHR46382">
    <property type="entry name" value="PHOSPHATIDATE CYTIDYLYLTRANSFERASE"/>
    <property type="match status" value="1"/>
</dbReference>
<evidence type="ECO:0000256" key="2">
    <source>
        <dbReference type="ARBA" id="ARBA00004651"/>
    </source>
</evidence>
<keyword evidence="15 20" id="KW-0472">Membrane</keyword>
<keyword evidence="16" id="KW-0594">Phospholipid biosynthesis</keyword>
<evidence type="ECO:0000256" key="8">
    <source>
        <dbReference type="ARBA" id="ARBA00022475"/>
    </source>
</evidence>
<accession>A0ABU1ZXC8</accession>
<comment type="caution">
    <text evidence="21">The sequence shown here is derived from an EMBL/GenBank/DDBJ whole genome shotgun (WGS) entry which is preliminary data.</text>
</comment>
<evidence type="ECO:0000313" key="22">
    <source>
        <dbReference type="Proteomes" id="UP001180840"/>
    </source>
</evidence>
<feature type="transmembrane region" description="Helical" evidence="20">
    <location>
        <begin position="71"/>
        <end position="88"/>
    </location>
</feature>
<comment type="similarity">
    <text evidence="5 18">Belongs to the CDS family.</text>
</comment>
<evidence type="ECO:0000256" key="14">
    <source>
        <dbReference type="ARBA" id="ARBA00023098"/>
    </source>
</evidence>
<keyword evidence="12 18" id="KW-0548">Nucleotidyltransferase</keyword>
<evidence type="ECO:0000256" key="13">
    <source>
        <dbReference type="ARBA" id="ARBA00022989"/>
    </source>
</evidence>
<comment type="catalytic activity">
    <reaction evidence="1 18">
        <text>a 1,2-diacyl-sn-glycero-3-phosphate + CTP + H(+) = a CDP-1,2-diacyl-sn-glycerol + diphosphate</text>
        <dbReference type="Rhea" id="RHEA:16229"/>
        <dbReference type="ChEBI" id="CHEBI:15378"/>
        <dbReference type="ChEBI" id="CHEBI:33019"/>
        <dbReference type="ChEBI" id="CHEBI:37563"/>
        <dbReference type="ChEBI" id="CHEBI:58332"/>
        <dbReference type="ChEBI" id="CHEBI:58608"/>
        <dbReference type="EC" id="2.7.7.41"/>
    </reaction>
</comment>
<name>A0ABU1ZXC8_9CORY</name>
<keyword evidence="10 18" id="KW-0808">Transferase</keyword>
<protein>
    <recommendedName>
        <fullName evidence="7 18">Phosphatidate cytidylyltransferase</fullName>
        <ecNumber evidence="6 18">2.7.7.41</ecNumber>
    </recommendedName>
</protein>
<keyword evidence="17" id="KW-1208">Phospholipid metabolism</keyword>
<sequence>MSPDSDSPVADQSDTHPGTDRVTRLTRLTKIGGHLKPAKEINPGRNLPVAIGVSVVLGALVLLSVWIGPRAWYPLVAVAMAAAMWEVLTRLRERGIQLPKWRMILLGQVIVWISWPLGAAGVLGAAAASALVLMFSRLFHHGRHAPPQNYLRDSAYGLFVLTWIPVFGSFAAMISRLDSHGVAPGLYIITFMACVIASDTGGYTAGVLFGRRPMVPAISPSKTWEGAAGSAVGGAVVGALTVHFLLDDRWWLGVILGLALVVSAIMGDLVESQFKREVGIKDMSQILPGHGGLMDRLDGMLPSAVVTWILLSAVGALPMA</sequence>
<evidence type="ECO:0000256" key="19">
    <source>
        <dbReference type="SAM" id="MobiDB-lite"/>
    </source>
</evidence>
<keyword evidence="13 20" id="KW-1133">Transmembrane helix</keyword>
<feature type="region of interest" description="Disordered" evidence="19">
    <location>
        <begin position="1"/>
        <end position="21"/>
    </location>
</feature>
<comment type="pathway">
    <text evidence="3 18">Phospholipid metabolism; CDP-diacylglycerol biosynthesis; CDP-diacylglycerol from sn-glycerol 3-phosphate: step 3/3.</text>
</comment>
<evidence type="ECO:0000256" key="17">
    <source>
        <dbReference type="ARBA" id="ARBA00023264"/>
    </source>
</evidence>
<keyword evidence="14" id="KW-0443">Lipid metabolism</keyword>
<dbReference type="Pfam" id="PF01148">
    <property type="entry name" value="CTP_transf_1"/>
    <property type="match status" value="1"/>
</dbReference>
<feature type="transmembrane region" description="Helical" evidence="20">
    <location>
        <begin position="226"/>
        <end position="245"/>
    </location>
</feature>
<evidence type="ECO:0000256" key="6">
    <source>
        <dbReference type="ARBA" id="ARBA00012487"/>
    </source>
</evidence>
<evidence type="ECO:0000256" key="5">
    <source>
        <dbReference type="ARBA" id="ARBA00010185"/>
    </source>
</evidence>
<evidence type="ECO:0000256" key="3">
    <source>
        <dbReference type="ARBA" id="ARBA00005119"/>
    </source>
</evidence>
<feature type="transmembrane region" description="Helical" evidence="20">
    <location>
        <begin position="186"/>
        <end position="206"/>
    </location>
</feature>
<dbReference type="PANTHER" id="PTHR46382:SF1">
    <property type="entry name" value="PHOSPHATIDATE CYTIDYLYLTRANSFERASE"/>
    <property type="match status" value="1"/>
</dbReference>
<dbReference type="InterPro" id="IPR000374">
    <property type="entry name" value="PC_trans"/>
</dbReference>
<evidence type="ECO:0000256" key="16">
    <source>
        <dbReference type="ARBA" id="ARBA00023209"/>
    </source>
</evidence>
<evidence type="ECO:0000256" key="18">
    <source>
        <dbReference type="RuleBase" id="RU003938"/>
    </source>
</evidence>
<dbReference type="EMBL" id="JAVDXZ010000001">
    <property type="protein sequence ID" value="MDR7329594.1"/>
    <property type="molecule type" value="Genomic_DNA"/>
</dbReference>
<keyword evidence="22" id="KW-1185">Reference proteome</keyword>
<keyword evidence="8" id="KW-1003">Cell membrane</keyword>
<reference evidence="21" key="1">
    <citation type="submission" date="2023-07" db="EMBL/GenBank/DDBJ databases">
        <title>Sequencing the genomes of 1000 actinobacteria strains.</title>
        <authorList>
            <person name="Klenk H.-P."/>
        </authorList>
    </citation>
    <scope>NUCLEOTIDE SEQUENCE</scope>
    <source>
        <strain evidence="21">DSM 107476</strain>
    </source>
</reference>
<feature type="transmembrane region" description="Helical" evidence="20">
    <location>
        <begin position="109"/>
        <end position="135"/>
    </location>
</feature>
<keyword evidence="9" id="KW-0444">Lipid biosynthesis</keyword>
<evidence type="ECO:0000256" key="12">
    <source>
        <dbReference type="ARBA" id="ARBA00022695"/>
    </source>
</evidence>
<evidence type="ECO:0000256" key="7">
    <source>
        <dbReference type="ARBA" id="ARBA00019373"/>
    </source>
</evidence>
<feature type="transmembrane region" description="Helical" evidence="20">
    <location>
        <begin position="46"/>
        <end position="65"/>
    </location>
</feature>
<comment type="subcellular location">
    <subcellularLocation>
        <location evidence="2">Cell membrane</location>
        <topology evidence="2">Multi-pass membrane protein</topology>
    </subcellularLocation>
</comment>
<feature type="transmembrane region" description="Helical" evidence="20">
    <location>
        <begin position="300"/>
        <end position="319"/>
    </location>
</feature>
<feature type="transmembrane region" description="Helical" evidence="20">
    <location>
        <begin position="250"/>
        <end position="267"/>
    </location>
</feature>
<evidence type="ECO:0000256" key="10">
    <source>
        <dbReference type="ARBA" id="ARBA00022679"/>
    </source>
</evidence>
<feature type="transmembrane region" description="Helical" evidence="20">
    <location>
        <begin position="155"/>
        <end position="174"/>
    </location>
</feature>
<evidence type="ECO:0000256" key="20">
    <source>
        <dbReference type="SAM" id="Phobius"/>
    </source>
</evidence>
<evidence type="ECO:0000256" key="11">
    <source>
        <dbReference type="ARBA" id="ARBA00022692"/>
    </source>
</evidence>
<evidence type="ECO:0000256" key="15">
    <source>
        <dbReference type="ARBA" id="ARBA00023136"/>
    </source>
</evidence>
<dbReference type="Proteomes" id="UP001180840">
    <property type="component" value="Unassembled WGS sequence"/>
</dbReference>
<gene>
    <name evidence="21" type="ORF">J2S39_001270</name>
</gene>